<proteinExistence type="inferred from homology"/>
<comment type="function">
    <text evidence="1">Could possibly oxidize fatty acids using specific components.</text>
</comment>
<dbReference type="PANTHER" id="PTHR11941:SF54">
    <property type="entry name" value="ENOYL-COA HYDRATASE, MITOCHONDRIAL"/>
    <property type="match status" value="1"/>
</dbReference>
<keyword evidence="3" id="KW-0276">Fatty acid metabolism</keyword>
<dbReference type="AlphaFoldDB" id="A0A1H5H6Z6"/>
<gene>
    <name evidence="7" type="ORF">SAMN04490220_7094</name>
</gene>
<evidence type="ECO:0000256" key="6">
    <source>
        <dbReference type="RuleBase" id="RU003707"/>
    </source>
</evidence>
<organism evidence="7 8">
    <name type="scientific">Rhodococcus jostii</name>
    <dbReference type="NCBI Taxonomy" id="132919"/>
    <lineage>
        <taxon>Bacteria</taxon>
        <taxon>Bacillati</taxon>
        <taxon>Actinomycetota</taxon>
        <taxon>Actinomycetes</taxon>
        <taxon>Mycobacteriales</taxon>
        <taxon>Nocardiaceae</taxon>
        <taxon>Rhodococcus</taxon>
    </lineage>
</organism>
<sequence length="259" mass="27626">MVHPIPDLVDVSVEVGDDHVAVVEFDRPPSNFFDLSLLTRLAEACEGLADDGDTRAIVLCSKGRTFCAGADFTSSPDDRDPGAVYEQALRLFRQPLPMVAAVQGAAIGGGLGLVLAADFRIASPEARFAANFAQIGIHHGFGLSVTLPRVVGQQVAMDLLFTGRRINAAEAHSAGLVDTVIDPDGNLRDEARAFAARIATSAPLAVRAIRQTLRGDLAEQFAAATAHEQEEQQKLFHTDDFREGVAAVAARRPGRFTGR</sequence>
<dbReference type="CDD" id="cd06558">
    <property type="entry name" value="crotonase-like"/>
    <property type="match status" value="1"/>
</dbReference>
<dbReference type="Pfam" id="PF00378">
    <property type="entry name" value="ECH_1"/>
    <property type="match status" value="1"/>
</dbReference>
<protein>
    <submittedName>
        <fullName evidence="7">Enoyl-CoA hydratase/carnithine racemase</fullName>
    </submittedName>
</protein>
<dbReference type="RefSeq" id="WP_240319927.1">
    <property type="nucleotide sequence ID" value="NZ_FNTL01000004.1"/>
</dbReference>
<dbReference type="PANTHER" id="PTHR11941">
    <property type="entry name" value="ENOYL-COA HYDRATASE-RELATED"/>
    <property type="match status" value="1"/>
</dbReference>
<dbReference type="InterPro" id="IPR029045">
    <property type="entry name" value="ClpP/crotonase-like_dom_sf"/>
</dbReference>
<name>A0A1H5H6Z6_RHOJO</name>
<comment type="catalytic activity">
    <reaction evidence="5">
        <text>a 4-saturated-(3S)-3-hydroxyacyl-CoA = a (3E)-enoyl-CoA + H2O</text>
        <dbReference type="Rhea" id="RHEA:20724"/>
        <dbReference type="ChEBI" id="CHEBI:15377"/>
        <dbReference type="ChEBI" id="CHEBI:58521"/>
        <dbReference type="ChEBI" id="CHEBI:137480"/>
        <dbReference type="EC" id="4.2.1.17"/>
    </reaction>
</comment>
<evidence type="ECO:0000256" key="4">
    <source>
        <dbReference type="ARBA" id="ARBA00023709"/>
    </source>
</evidence>
<evidence type="ECO:0000256" key="1">
    <source>
        <dbReference type="ARBA" id="ARBA00002994"/>
    </source>
</evidence>
<dbReference type="InterPro" id="IPR018376">
    <property type="entry name" value="Enoyl-CoA_hyd/isom_CS"/>
</dbReference>
<dbReference type="GO" id="GO:0006635">
    <property type="term" value="P:fatty acid beta-oxidation"/>
    <property type="evidence" value="ECO:0007669"/>
    <property type="project" value="TreeGrafter"/>
</dbReference>
<comment type="similarity">
    <text evidence="2 6">Belongs to the enoyl-CoA hydratase/isomerase family.</text>
</comment>
<dbReference type="GO" id="GO:0004300">
    <property type="term" value="F:enoyl-CoA hydratase activity"/>
    <property type="evidence" value="ECO:0007669"/>
    <property type="project" value="UniProtKB-EC"/>
</dbReference>
<keyword evidence="3" id="KW-0443">Lipid metabolism</keyword>
<dbReference type="SUPFAM" id="SSF52096">
    <property type="entry name" value="ClpP/crotonase"/>
    <property type="match status" value="1"/>
</dbReference>
<dbReference type="EMBL" id="FNTL01000004">
    <property type="protein sequence ID" value="SEE23773.1"/>
    <property type="molecule type" value="Genomic_DNA"/>
</dbReference>
<dbReference type="PROSITE" id="PS00166">
    <property type="entry name" value="ENOYL_COA_HYDRATASE"/>
    <property type="match status" value="1"/>
</dbReference>
<evidence type="ECO:0000256" key="5">
    <source>
        <dbReference type="ARBA" id="ARBA00023717"/>
    </source>
</evidence>
<evidence type="ECO:0000256" key="2">
    <source>
        <dbReference type="ARBA" id="ARBA00005254"/>
    </source>
</evidence>
<reference evidence="8" key="1">
    <citation type="submission" date="2016-10" db="EMBL/GenBank/DDBJ databases">
        <authorList>
            <person name="Varghese N."/>
        </authorList>
    </citation>
    <scope>NUCLEOTIDE SEQUENCE [LARGE SCALE GENOMIC DNA]</scope>
    <source>
        <strain evidence="8">DSM 44719</strain>
    </source>
</reference>
<dbReference type="InterPro" id="IPR001753">
    <property type="entry name" value="Enoyl-CoA_hydra/iso"/>
</dbReference>
<dbReference type="Gene3D" id="3.90.226.10">
    <property type="entry name" value="2-enoyl-CoA Hydratase, Chain A, domain 1"/>
    <property type="match status" value="1"/>
</dbReference>
<comment type="catalytic activity">
    <reaction evidence="4">
        <text>a (3S)-3-hydroxyacyl-CoA = a (2E)-enoyl-CoA + H2O</text>
        <dbReference type="Rhea" id="RHEA:16105"/>
        <dbReference type="ChEBI" id="CHEBI:15377"/>
        <dbReference type="ChEBI" id="CHEBI:57318"/>
        <dbReference type="ChEBI" id="CHEBI:58856"/>
        <dbReference type="EC" id="4.2.1.17"/>
    </reaction>
</comment>
<dbReference type="Proteomes" id="UP000183407">
    <property type="component" value="Unassembled WGS sequence"/>
</dbReference>
<accession>A0A1H5H6Z6</accession>
<evidence type="ECO:0000313" key="8">
    <source>
        <dbReference type="Proteomes" id="UP000183407"/>
    </source>
</evidence>
<evidence type="ECO:0000256" key="3">
    <source>
        <dbReference type="ARBA" id="ARBA00022832"/>
    </source>
</evidence>
<evidence type="ECO:0000313" key="7">
    <source>
        <dbReference type="EMBL" id="SEE23773.1"/>
    </source>
</evidence>